<reference evidence="4 5" key="1">
    <citation type="submission" date="2014-06" db="EMBL/GenBank/DDBJ databases">
        <title>Draft genome sequence of Bacillus manliponensis JCM 15802 (MCCC 1A00708).</title>
        <authorList>
            <person name="Lai Q."/>
            <person name="Liu Y."/>
            <person name="Shao Z."/>
        </authorList>
    </citation>
    <scope>NUCLEOTIDE SEQUENCE [LARGE SCALE GENOMIC DNA]</scope>
    <source>
        <strain evidence="4 5">JCM 15802</strain>
    </source>
</reference>
<dbReference type="InterPro" id="IPR048447">
    <property type="entry name" value="DUF1980_C"/>
</dbReference>
<evidence type="ECO:0008006" key="6">
    <source>
        <dbReference type="Google" id="ProtNLM"/>
    </source>
</evidence>
<sequence>MRVGEKKGFHTYIRGIILLGFSMLLFKLLVTGDIGLFIAPKMIKFIYFAFFVSFALGCLQVWDSGKKERHGCHCCHDHALPKTGMGSFLFYCLFLIPIVSAFLFSNVTIDGSVAAKRGMNQSVQEESAEHNKDTPLSAYAVEAMQKLETNLLKEEHIKIEDTNYMATIDIIGRDVLGFKGKEVTFIGFVHRDKEVKGDKAIVARYGMACCVADASVFGMIVSGENIGKVRNETWVQITGVLHETTYKGVLSPLVKAKEIEEIEIPKQPYVYQ</sequence>
<dbReference type="InterPro" id="IPR048493">
    <property type="entry name" value="DUF1980_N"/>
</dbReference>
<dbReference type="AlphaFoldDB" id="A0A073K2F6"/>
<keyword evidence="1" id="KW-0472">Membrane</keyword>
<dbReference type="STRING" id="574376.BAMA_14880"/>
<dbReference type="Proteomes" id="UP000027822">
    <property type="component" value="Unassembled WGS sequence"/>
</dbReference>
<dbReference type="PANTHER" id="PTHR40047">
    <property type="entry name" value="UPF0703 PROTEIN YCGQ"/>
    <property type="match status" value="1"/>
</dbReference>
<evidence type="ECO:0000256" key="1">
    <source>
        <dbReference type="SAM" id="Phobius"/>
    </source>
</evidence>
<dbReference type="Pfam" id="PF21537">
    <property type="entry name" value="DUF1980_C"/>
    <property type="match status" value="1"/>
</dbReference>
<feature type="transmembrane region" description="Helical" evidence="1">
    <location>
        <begin position="42"/>
        <end position="62"/>
    </location>
</feature>
<keyword evidence="5" id="KW-1185">Reference proteome</keyword>
<feature type="transmembrane region" description="Helical" evidence="1">
    <location>
        <begin position="12"/>
        <end position="30"/>
    </location>
</feature>
<protein>
    <recommendedName>
        <fullName evidence="6">TIGR03943 family protein</fullName>
    </recommendedName>
</protein>
<dbReference type="EMBL" id="JOTN01000003">
    <property type="protein sequence ID" value="KEK20690.1"/>
    <property type="molecule type" value="Genomic_DNA"/>
</dbReference>
<proteinExistence type="predicted"/>
<gene>
    <name evidence="4" type="ORF">BAMA_14880</name>
</gene>
<dbReference type="OrthoDB" id="9770408at2"/>
<comment type="caution">
    <text evidence="4">The sequence shown here is derived from an EMBL/GenBank/DDBJ whole genome shotgun (WGS) entry which is preliminary data.</text>
</comment>
<keyword evidence="1" id="KW-1133">Transmembrane helix</keyword>
<dbReference type="PANTHER" id="PTHR40047:SF1">
    <property type="entry name" value="UPF0703 PROTEIN YCGQ"/>
    <property type="match status" value="1"/>
</dbReference>
<organism evidence="4 5">
    <name type="scientific">Bacillus manliponensis</name>
    <dbReference type="NCBI Taxonomy" id="574376"/>
    <lineage>
        <taxon>Bacteria</taxon>
        <taxon>Bacillati</taxon>
        <taxon>Bacillota</taxon>
        <taxon>Bacilli</taxon>
        <taxon>Bacillales</taxon>
        <taxon>Bacillaceae</taxon>
        <taxon>Bacillus</taxon>
        <taxon>Bacillus cereus group</taxon>
    </lineage>
</organism>
<evidence type="ECO:0000313" key="4">
    <source>
        <dbReference type="EMBL" id="KEK20690.1"/>
    </source>
</evidence>
<evidence type="ECO:0000259" key="2">
    <source>
        <dbReference type="Pfam" id="PF09323"/>
    </source>
</evidence>
<feature type="transmembrane region" description="Helical" evidence="1">
    <location>
        <begin position="88"/>
        <end position="109"/>
    </location>
</feature>
<evidence type="ECO:0000259" key="3">
    <source>
        <dbReference type="Pfam" id="PF21537"/>
    </source>
</evidence>
<evidence type="ECO:0000313" key="5">
    <source>
        <dbReference type="Proteomes" id="UP000027822"/>
    </source>
</evidence>
<dbReference type="InterPro" id="IPR015402">
    <property type="entry name" value="DUF1980"/>
</dbReference>
<dbReference type="InterPro" id="IPR052955">
    <property type="entry name" value="UPF0703_membrane_permease"/>
</dbReference>
<dbReference type="eggNOG" id="COG3689">
    <property type="taxonomic scope" value="Bacteria"/>
</dbReference>
<name>A0A073K2F6_9BACI</name>
<accession>A0A073K2F6</accession>
<dbReference type="Pfam" id="PF09323">
    <property type="entry name" value="DUF1980"/>
    <property type="match status" value="1"/>
</dbReference>
<keyword evidence="1" id="KW-0812">Transmembrane</keyword>
<feature type="domain" description="DUF1980" evidence="2">
    <location>
        <begin position="13"/>
        <end position="120"/>
    </location>
</feature>
<feature type="domain" description="DUF1980" evidence="3">
    <location>
        <begin position="142"/>
        <end position="272"/>
    </location>
</feature>
<dbReference type="NCBIfam" id="TIGR03943">
    <property type="entry name" value="TIGR03943 family putative permease subunit"/>
    <property type="match status" value="1"/>
</dbReference>